<evidence type="ECO:0008006" key="3">
    <source>
        <dbReference type="Google" id="ProtNLM"/>
    </source>
</evidence>
<keyword evidence="2" id="KW-1185">Reference proteome</keyword>
<accession>A0ABP9AI88</accession>
<organism evidence="1 2">
    <name type="scientific">Streptomyces ziwulingensis</name>
    <dbReference type="NCBI Taxonomy" id="1045501"/>
    <lineage>
        <taxon>Bacteria</taxon>
        <taxon>Bacillati</taxon>
        <taxon>Actinomycetota</taxon>
        <taxon>Actinomycetes</taxon>
        <taxon>Kitasatosporales</taxon>
        <taxon>Streptomycetaceae</taxon>
        <taxon>Streptomyces</taxon>
    </lineage>
</organism>
<evidence type="ECO:0000313" key="1">
    <source>
        <dbReference type="EMBL" id="GAA4781837.1"/>
    </source>
</evidence>
<dbReference type="Proteomes" id="UP001501265">
    <property type="component" value="Unassembled WGS sequence"/>
</dbReference>
<evidence type="ECO:0000313" key="2">
    <source>
        <dbReference type="Proteomes" id="UP001501265"/>
    </source>
</evidence>
<dbReference type="RefSeq" id="WP_345616631.1">
    <property type="nucleotide sequence ID" value="NZ_BAABIG010000001.1"/>
</dbReference>
<name>A0ABP9AI88_9ACTN</name>
<dbReference type="EMBL" id="BAABIG010000001">
    <property type="protein sequence ID" value="GAA4781837.1"/>
    <property type="molecule type" value="Genomic_DNA"/>
</dbReference>
<sequence length="279" mass="30135">MTKSPDSDPTPMFDVDAPAPLTPVEQLLALADLYTRHNDRIDLLFAGRSTVAPDVFVSSARGLEREMLACLKTIRQQRLPAREPVPSAVVRLKQIAHLTSGATRYLTSAQQALPAGDGEPGRPDPRRRFGQHLRLARELTALAPATIVESARHIAPRLHNRARTSTTVPGMAKAQRDTLLEVARGHVSLTEQNGQPDYGNTATVDTDVLHHLETQGWVTREPGSAPPFFPGGPTRDRLRLTALGLPVLSTVVDAPLVVSLPTARPAPAPAATTAARTRR</sequence>
<protein>
    <recommendedName>
        <fullName evidence="3">DUF222 domain-containing protein</fullName>
    </recommendedName>
</protein>
<proteinExistence type="predicted"/>
<gene>
    <name evidence="1" type="ORF">GCM10023220_00350</name>
</gene>
<comment type="caution">
    <text evidence="1">The sequence shown here is derived from an EMBL/GenBank/DDBJ whole genome shotgun (WGS) entry which is preliminary data.</text>
</comment>
<reference evidence="2" key="1">
    <citation type="journal article" date="2019" name="Int. J. Syst. Evol. Microbiol.">
        <title>The Global Catalogue of Microorganisms (GCM) 10K type strain sequencing project: providing services to taxonomists for standard genome sequencing and annotation.</title>
        <authorList>
            <consortium name="The Broad Institute Genomics Platform"/>
            <consortium name="The Broad Institute Genome Sequencing Center for Infectious Disease"/>
            <person name="Wu L."/>
            <person name="Ma J."/>
        </authorList>
    </citation>
    <scope>NUCLEOTIDE SEQUENCE [LARGE SCALE GENOMIC DNA]</scope>
    <source>
        <strain evidence="2">JCM 18081</strain>
    </source>
</reference>